<dbReference type="SMART" id="SM00906">
    <property type="entry name" value="Fungal_trans"/>
    <property type="match status" value="1"/>
</dbReference>
<dbReference type="InterPro" id="IPR001138">
    <property type="entry name" value="Zn2Cys6_DnaBD"/>
</dbReference>
<dbReference type="GO" id="GO:0006351">
    <property type="term" value="P:DNA-templated transcription"/>
    <property type="evidence" value="ECO:0007669"/>
    <property type="project" value="InterPro"/>
</dbReference>
<dbReference type="GO" id="GO:0008270">
    <property type="term" value="F:zinc ion binding"/>
    <property type="evidence" value="ECO:0007669"/>
    <property type="project" value="InterPro"/>
</dbReference>
<dbReference type="InterPro" id="IPR050987">
    <property type="entry name" value="AtrR-like"/>
</dbReference>
<dbReference type="GO" id="GO:0003677">
    <property type="term" value="F:DNA binding"/>
    <property type="evidence" value="ECO:0007669"/>
    <property type="project" value="UniProtKB-KW"/>
</dbReference>
<dbReference type="GO" id="GO:0000981">
    <property type="term" value="F:DNA-binding transcription factor activity, RNA polymerase II-specific"/>
    <property type="evidence" value="ECO:0007669"/>
    <property type="project" value="InterPro"/>
</dbReference>
<evidence type="ECO:0000313" key="9">
    <source>
        <dbReference type="Proteomes" id="UP000054466"/>
    </source>
</evidence>
<dbReference type="GeneID" id="27341550"/>
<protein>
    <recommendedName>
        <fullName evidence="7">Zn(2)-C6 fungal-type domain-containing protein</fullName>
    </recommendedName>
</protein>
<keyword evidence="3" id="KW-0238">DNA-binding</keyword>
<dbReference type="CDD" id="cd00067">
    <property type="entry name" value="GAL4"/>
    <property type="match status" value="1"/>
</dbReference>
<evidence type="ECO:0000313" key="8">
    <source>
        <dbReference type="EMBL" id="KIW35671.1"/>
    </source>
</evidence>
<gene>
    <name evidence="8" type="ORF">PV07_02356</name>
</gene>
<dbReference type="SUPFAM" id="SSF57701">
    <property type="entry name" value="Zn2/Cys6 DNA-binding domain"/>
    <property type="match status" value="1"/>
</dbReference>
<keyword evidence="9" id="KW-1185">Reference proteome</keyword>
<dbReference type="OrthoDB" id="3266505at2759"/>
<dbReference type="CDD" id="cd12148">
    <property type="entry name" value="fungal_TF_MHR"/>
    <property type="match status" value="1"/>
</dbReference>
<dbReference type="PANTHER" id="PTHR46910:SF11">
    <property type="entry name" value="ZN(2)-C6 FUNGAL-TYPE DOMAIN-CONTAINING PROTEIN"/>
    <property type="match status" value="1"/>
</dbReference>
<evidence type="ECO:0000256" key="2">
    <source>
        <dbReference type="ARBA" id="ARBA00023015"/>
    </source>
</evidence>
<dbReference type="Pfam" id="PF04082">
    <property type="entry name" value="Fungal_trans"/>
    <property type="match status" value="1"/>
</dbReference>
<dbReference type="Gene3D" id="4.10.240.10">
    <property type="entry name" value="Zn(2)-C6 fungal-type DNA-binding domain"/>
    <property type="match status" value="1"/>
</dbReference>
<feature type="region of interest" description="Disordered" evidence="6">
    <location>
        <begin position="66"/>
        <end position="86"/>
    </location>
</feature>
<evidence type="ECO:0000256" key="6">
    <source>
        <dbReference type="SAM" id="MobiDB-lite"/>
    </source>
</evidence>
<dbReference type="EMBL" id="KN847040">
    <property type="protein sequence ID" value="KIW35671.1"/>
    <property type="molecule type" value="Genomic_DNA"/>
</dbReference>
<keyword evidence="2" id="KW-0805">Transcription regulation</keyword>
<dbReference type="SMART" id="SM00066">
    <property type="entry name" value="GAL4"/>
    <property type="match status" value="1"/>
</dbReference>
<sequence>MPGTSPPANGTLDETLGTRDRVRVRKRYTSHACMECQRRKRKCTGERVCMTCRYIGTECVYSTLRSAKSRTPAQSTAPSRPSEALPMLDARYPQKHSSIQESSLENVDGGLEARTRTLEQRCEALAKELATLHRPEESDRRNTQTLPVVVESPTSLSVVSSAPTTSNTFERNTAFMSDTAYSRQIDQLDQSVTQELGEIVPSGGTSLAGRQVGPGAALDSDYIGNSRDMIEQIIQQTRLGDADNILHWLELYFQSINPFYPCINEFHMRVQLASFLANDTSCMSQEAVIHFAALLNFMIAVVRILHDVSAEGSPLPGWQEFDRGEQLLRGHRSWLERPTMTTIQVFLIKAIYCQHISKLNAAYDATGTAIRLCFQLGLHSEPSWGDKCSYFERTYRQRIFWSTYCMNHNIAQNSGLPHLLHKSDFKVEYPMCVDDRMLYPNCPRLAPSPKVSPVPYMIEVIQWSKLASAVWDVMFGVRAEKPVSQAFISSTDSKIMNMAQRTPEPLRWAGGAREQGRDTVASFIRQQSFVLYLRARALRLLLRHEEMMSLRCGSGNVQLCIGIAAEVVAAVETAYSAGIFLPNQRQSYALHLTSVIVHMICVVLQHNSEEGSVRPAVDLLNRSHRIVEEVSVGFAFARGMLIQLRRPIRAARHVLEQKWPRLAFWPPSQPSQNAIEPPVPIGLVSANEAISTTWGNEPTATGAASIELDESFMFDPEGVLGLSSIWEDVNYWTTMNTL</sequence>
<evidence type="ECO:0000256" key="4">
    <source>
        <dbReference type="ARBA" id="ARBA00023163"/>
    </source>
</evidence>
<feature type="compositionally biased region" description="Polar residues" evidence="6">
    <location>
        <begin position="66"/>
        <end position="79"/>
    </location>
</feature>
<dbReference type="PROSITE" id="PS50048">
    <property type="entry name" value="ZN2_CY6_FUNGAL_2"/>
    <property type="match status" value="1"/>
</dbReference>
<evidence type="ECO:0000259" key="7">
    <source>
        <dbReference type="PROSITE" id="PS50048"/>
    </source>
</evidence>
<dbReference type="AlphaFoldDB" id="A0A0D2A5M3"/>
<evidence type="ECO:0000256" key="3">
    <source>
        <dbReference type="ARBA" id="ARBA00023125"/>
    </source>
</evidence>
<keyword evidence="5" id="KW-0539">Nucleus</keyword>
<feature type="domain" description="Zn(2)-C6 fungal-type" evidence="7">
    <location>
        <begin position="32"/>
        <end position="61"/>
    </location>
</feature>
<evidence type="ECO:0000256" key="1">
    <source>
        <dbReference type="ARBA" id="ARBA00022723"/>
    </source>
</evidence>
<dbReference type="Proteomes" id="UP000054466">
    <property type="component" value="Unassembled WGS sequence"/>
</dbReference>
<reference evidence="8 9" key="1">
    <citation type="submission" date="2015-01" db="EMBL/GenBank/DDBJ databases">
        <title>The Genome Sequence of Cladophialophora immunda CBS83496.</title>
        <authorList>
            <consortium name="The Broad Institute Genomics Platform"/>
            <person name="Cuomo C."/>
            <person name="de Hoog S."/>
            <person name="Gorbushina A."/>
            <person name="Stielow B."/>
            <person name="Teixiera M."/>
            <person name="Abouelleil A."/>
            <person name="Chapman S.B."/>
            <person name="Priest M."/>
            <person name="Young S.K."/>
            <person name="Wortman J."/>
            <person name="Nusbaum C."/>
            <person name="Birren B."/>
        </authorList>
    </citation>
    <scope>NUCLEOTIDE SEQUENCE [LARGE SCALE GENOMIC DNA]</scope>
    <source>
        <strain evidence="8 9">CBS 83496</strain>
    </source>
</reference>
<dbReference type="PANTHER" id="PTHR46910">
    <property type="entry name" value="TRANSCRIPTION FACTOR PDR1"/>
    <property type="match status" value="1"/>
</dbReference>
<dbReference type="Pfam" id="PF00172">
    <property type="entry name" value="Zn_clus"/>
    <property type="match status" value="1"/>
</dbReference>
<dbReference type="HOGENOM" id="CLU_021978_0_0_1"/>
<dbReference type="VEuPathDB" id="FungiDB:PV07_02356"/>
<keyword evidence="4" id="KW-0804">Transcription</keyword>
<accession>A0A0D2A5M3</accession>
<dbReference type="STRING" id="569365.A0A0D2A5M3"/>
<dbReference type="InterPro" id="IPR036864">
    <property type="entry name" value="Zn2-C6_fun-type_DNA-bd_sf"/>
</dbReference>
<name>A0A0D2A5M3_9EURO</name>
<dbReference type="InterPro" id="IPR007219">
    <property type="entry name" value="XnlR_reg_dom"/>
</dbReference>
<proteinExistence type="predicted"/>
<evidence type="ECO:0000256" key="5">
    <source>
        <dbReference type="ARBA" id="ARBA00023242"/>
    </source>
</evidence>
<dbReference type="RefSeq" id="XP_016255887.1">
    <property type="nucleotide sequence ID" value="XM_016388959.1"/>
</dbReference>
<organism evidence="8 9">
    <name type="scientific">Cladophialophora immunda</name>
    <dbReference type="NCBI Taxonomy" id="569365"/>
    <lineage>
        <taxon>Eukaryota</taxon>
        <taxon>Fungi</taxon>
        <taxon>Dikarya</taxon>
        <taxon>Ascomycota</taxon>
        <taxon>Pezizomycotina</taxon>
        <taxon>Eurotiomycetes</taxon>
        <taxon>Chaetothyriomycetidae</taxon>
        <taxon>Chaetothyriales</taxon>
        <taxon>Herpotrichiellaceae</taxon>
        <taxon>Cladophialophora</taxon>
    </lineage>
</organism>
<keyword evidence="1" id="KW-0479">Metal-binding</keyword>